<gene>
    <name evidence="6" type="ORF">D0C37_22510</name>
</gene>
<dbReference type="InterPro" id="IPR003953">
    <property type="entry name" value="FAD-dep_OxRdtase_2_FAD-bd"/>
</dbReference>
<comment type="cofactor">
    <cofactor evidence="1">
        <name>FAD</name>
        <dbReference type="ChEBI" id="CHEBI:57692"/>
    </cofactor>
</comment>
<dbReference type="Gene3D" id="3.50.50.60">
    <property type="entry name" value="FAD/NAD(P)-binding domain"/>
    <property type="match status" value="1"/>
</dbReference>
<evidence type="ECO:0000256" key="4">
    <source>
        <dbReference type="ARBA" id="ARBA00023002"/>
    </source>
</evidence>
<dbReference type="Pfam" id="PF00890">
    <property type="entry name" value="FAD_binding_2"/>
    <property type="match status" value="1"/>
</dbReference>
<dbReference type="PANTHER" id="PTHR43400:SF7">
    <property type="entry name" value="FAD-DEPENDENT OXIDOREDUCTASE 2 FAD BINDING DOMAIN-CONTAINING PROTEIN"/>
    <property type="match status" value="1"/>
</dbReference>
<proteinExistence type="predicted"/>
<reference evidence="6 7" key="1">
    <citation type="submission" date="2018-08" db="EMBL/GenBank/DDBJ databases">
        <authorList>
            <person name="Ferrada E.E."/>
            <person name="Latorre B.A."/>
        </authorList>
    </citation>
    <scope>NUCLEOTIDE SEQUENCE [LARGE SCALE GENOMIC DNA]</scope>
    <source>
        <strain evidence="6 7">VK-A60T</strain>
    </source>
</reference>
<accession>A0A385DF81</accession>
<organism evidence="6 7">
    <name type="scientific">Streptomyces koyangensis</name>
    <dbReference type="NCBI Taxonomy" id="188770"/>
    <lineage>
        <taxon>Bacteria</taxon>
        <taxon>Bacillati</taxon>
        <taxon>Actinomycetota</taxon>
        <taxon>Actinomycetes</taxon>
        <taxon>Kitasatosporales</taxon>
        <taxon>Streptomycetaceae</taxon>
        <taxon>Streptomyces</taxon>
        <taxon>Streptomyces aurantiacus group</taxon>
    </lineage>
</organism>
<feature type="domain" description="FAD-dependent oxidoreductase 2 FAD-binding" evidence="5">
    <location>
        <begin position="31"/>
        <end position="497"/>
    </location>
</feature>
<dbReference type="InterPro" id="IPR027477">
    <property type="entry name" value="Succ_DH/fumarate_Rdtase_cat_sf"/>
</dbReference>
<evidence type="ECO:0000259" key="5">
    <source>
        <dbReference type="Pfam" id="PF00890"/>
    </source>
</evidence>
<dbReference type="KEGG" id="sky:D0C37_22510"/>
<keyword evidence="4" id="KW-0560">Oxidoreductase</keyword>
<evidence type="ECO:0000256" key="1">
    <source>
        <dbReference type="ARBA" id="ARBA00001974"/>
    </source>
</evidence>
<dbReference type="SUPFAM" id="SSF51905">
    <property type="entry name" value="FAD/NAD(P)-binding domain"/>
    <property type="match status" value="1"/>
</dbReference>
<evidence type="ECO:0000313" key="7">
    <source>
        <dbReference type="Proteomes" id="UP000259636"/>
    </source>
</evidence>
<evidence type="ECO:0000256" key="2">
    <source>
        <dbReference type="ARBA" id="ARBA00022630"/>
    </source>
</evidence>
<dbReference type="NCBIfam" id="NF006130">
    <property type="entry name" value="PRK08274.1"/>
    <property type="match status" value="1"/>
</dbReference>
<dbReference type="SUPFAM" id="SSF56425">
    <property type="entry name" value="Succinate dehydrogenase/fumarate reductase flavoprotein, catalytic domain"/>
    <property type="match status" value="1"/>
</dbReference>
<keyword evidence="2" id="KW-0285">Flavoprotein</keyword>
<evidence type="ECO:0000313" key="6">
    <source>
        <dbReference type="EMBL" id="AXQ57103.1"/>
    </source>
</evidence>
<dbReference type="InterPro" id="IPR036188">
    <property type="entry name" value="FAD/NAD-bd_sf"/>
</dbReference>
<evidence type="ECO:0000256" key="3">
    <source>
        <dbReference type="ARBA" id="ARBA00022827"/>
    </source>
</evidence>
<keyword evidence="3" id="KW-0274">FAD</keyword>
<name>A0A385DF81_9ACTN</name>
<dbReference type="PANTHER" id="PTHR43400">
    <property type="entry name" value="FUMARATE REDUCTASE"/>
    <property type="match status" value="1"/>
</dbReference>
<dbReference type="Gene3D" id="3.90.700.10">
    <property type="entry name" value="Succinate dehydrogenase/fumarate reductase flavoprotein, catalytic domain"/>
    <property type="match status" value="1"/>
</dbReference>
<sequence length="521" mass="55370">MQCQPGVRERGRYRLVSEVRDSAVSDGGAWDVIVVGGGNAGFSAAHAARERGARVLLVEKAPRAWAGGNSYFTAGAVRTAHGGVADLEPLLSGPDRERLARTDLDPYSAEEFRADLAKVSRGRADTELTGLLAEESREVIGWLHRTGLRFELMYHRQAYEVDGRFRFWGGLALGVVDGGKGMIAQHLAAAAKSGVEVRFDTPATGLLTGAAGEVRGVVVRGEEGPEELAAPAVILTSGGFEANPQMRAAHLGAGWDLALVRGTPYNTGDGIRMAIEAGAQPYGNWSGCHSVAWDAEAPATGDLERTNQLTRGGYPFGLVVNAEGRRFVDEGADFRNYTYAKYGAEILKQPGSTAVQLFDAKAAPLLRPEEYESEGVTRFSSDTLAGLAKELGMETTELVATVEEFNASVTGGRFDPTVKDGKRTEGISPAKSNWAQPLDTPPFQAYPVTCGITFTFGGVRIDPEARVLDTTGRQVRGLYAAGELVGGLFYFNYPGGSGLTAGSLFGRRAGYAAVADRAPRG</sequence>
<dbReference type="GO" id="GO:0033765">
    <property type="term" value="F:steroid dehydrogenase activity, acting on the CH-CH group of donors"/>
    <property type="evidence" value="ECO:0007669"/>
    <property type="project" value="UniProtKB-ARBA"/>
</dbReference>
<protein>
    <submittedName>
        <fullName evidence="6">FAD-binding dehydrogenase</fullName>
    </submittedName>
</protein>
<dbReference type="Proteomes" id="UP000259636">
    <property type="component" value="Chromosome"/>
</dbReference>
<dbReference type="EMBL" id="CP031742">
    <property type="protein sequence ID" value="AXQ57103.1"/>
    <property type="molecule type" value="Genomic_DNA"/>
</dbReference>
<dbReference type="InterPro" id="IPR050315">
    <property type="entry name" value="FAD-oxidoreductase_2"/>
</dbReference>
<dbReference type="AlphaFoldDB" id="A0A385DF81"/>